<dbReference type="EMBL" id="BARV01008097">
    <property type="protein sequence ID" value="GAI16346.1"/>
    <property type="molecule type" value="Genomic_DNA"/>
</dbReference>
<dbReference type="AlphaFoldDB" id="X1ME20"/>
<dbReference type="Gene3D" id="2.60.40.10">
    <property type="entry name" value="Immunoglobulins"/>
    <property type="match status" value="1"/>
</dbReference>
<dbReference type="InterPro" id="IPR035986">
    <property type="entry name" value="PKD_dom_sf"/>
</dbReference>
<evidence type="ECO:0000259" key="1">
    <source>
        <dbReference type="PROSITE" id="PS50093"/>
    </source>
</evidence>
<name>X1ME20_9ZZZZ</name>
<dbReference type="SUPFAM" id="SSF49299">
    <property type="entry name" value="PKD domain"/>
    <property type="match status" value="1"/>
</dbReference>
<feature type="non-terminal residue" evidence="2">
    <location>
        <position position="1"/>
    </location>
</feature>
<organism evidence="2">
    <name type="scientific">marine sediment metagenome</name>
    <dbReference type="NCBI Taxonomy" id="412755"/>
    <lineage>
        <taxon>unclassified sequences</taxon>
        <taxon>metagenomes</taxon>
        <taxon>ecological metagenomes</taxon>
    </lineage>
</organism>
<feature type="domain" description="PKD" evidence="1">
    <location>
        <begin position="1"/>
        <end position="39"/>
    </location>
</feature>
<proteinExistence type="predicted"/>
<accession>X1ME20</accession>
<gene>
    <name evidence="2" type="ORF">S06H3_16372</name>
</gene>
<sequence length="65" mass="7246">TSTRANPYHTYQWPGDYGLSLVVTDPDGEQNIDTTSVTIYDDPKAWMSIVRSISITSKLSKLVPD</sequence>
<protein>
    <recommendedName>
        <fullName evidence="1">PKD domain-containing protein</fullName>
    </recommendedName>
</protein>
<reference evidence="2" key="1">
    <citation type="journal article" date="2014" name="Front. Microbiol.">
        <title>High frequency of phylogenetically diverse reductive dehalogenase-homologous genes in deep subseafloor sedimentary metagenomes.</title>
        <authorList>
            <person name="Kawai M."/>
            <person name="Futagami T."/>
            <person name="Toyoda A."/>
            <person name="Takaki Y."/>
            <person name="Nishi S."/>
            <person name="Hori S."/>
            <person name="Arai W."/>
            <person name="Tsubouchi T."/>
            <person name="Morono Y."/>
            <person name="Uchiyama I."/>
            <person name="Ito T."/>
            <person name="Fujiyama A."/>
            <person name="Inagaki F."/>
            <person name="Takami H."/>
        </authorList>
    </citation>
    <scope>NUCLEOTIDE SEQUENCE</scope>
    <source>
        <strain evidence="2">Expedition CK06-06</strain>
    </source>
</reference>
<comment type="caution">
    <text evidence="2">The sequence shown here is derived from an EMBL/GenBank/DDBJ whole genome shotgun (WGS) entry which is preliminary data.</text>
</comment>
<dbReference type="InterPro" id="IPR000601">
    <property type="entry name" value="PKD_dom"/>
</dbReference>
<evidence type="ECO:0000313" key="2">
    <source>
        <dbReference type="EMBL" id="GAI16346.1"/>
    </source>
</evidence>
<dbReference type="PROSITE" id="PS50093">
    <property type="entry name" value="PKD"/>
    <property type="match status" value="1"/>
</dbReference>
<dbReference type="InterPro" id="IPR013783">
    <property type="entry name" value="Ig-like_fold"/>
</dbReference>